<accession>A0ABD3KSW7</accession>
<dbReference type="EMBL" id="JBJKBG010000004">
    <property type="protein sequence ID" value="KAL3742571.1"/>
    <property type="molecule type" value="Genomic_DNA"/>
</dbReference>
<feature type="region of interest" description="Disordered" evidence="1">
    <location>
        <begin position="81"/>
        <end position="108"/>
    </location>
</feature>
<feature type="compositionally biased region" description="Basic and acidic residues" evidence="1">
    <location>
        <begin position="163"/>
        <end position="172"/>
    </location>
</feature>
<evidence type="ECO:0000313" key="3">
    <source>
        <dbReference type="EMBL" id="KAL3742573.1"/>
    </source>
</evidence>
<organism evidence="3 4">
    <name type="scientific">Eucalyptus globulus</name>
    <name type="common">Tasmanian blue gum</name>
    <dbReference type="NCBI Taxonomy" id="34317"/>
    <lineage>
        <taxon>Eukaryota</taxon>
        <taxon>Viridiplantae</taxon>
        <taxon>Streptophyta</taxon>
        <taxon>Embryophyta</taxon>
        <taxon>Tracheophyta</taxon>
        <taxon>Spermatophyta</taxon>
        <taxon>Magnoliopsida</taxon>
        <taxon>eudicotyledons</taxon>
        <taxon>Gunneridae</taxon>
        <taxon>Pentapetalae</taxon>
        <taxon>rosids</taxon>
        <taxon>malvids</taxon>
        <taxon>Myrtales</taxon>
        <taxon>Myrtaceae</taxon>
        <taxon>Myrtoideae</taxon>
        <taxon>Eucalypteae</taxon>
        <taxon>Eucalyptus</taxon>
    </lineage>
</organism>
<evidence type="ECO:0000313" key="4">
    <source>
        <dbReference type="Proteomes" id="UP001634007"/>
    </source>
</evidence>
<dbReference type="AlphaFoldDB" id="A0ABD3KSW7"/>
<protein>
    <submittedName>
        <fullName evidence="3">Uncharacterized protein</fullName>
    </submittedName>
</protein>
<evidence type="ECO:0000313" key="2">
    <source>
        <dbReference type="EMBL" id="KAL3742571.1"/>
    </source>
</evidence>
<dbReference type="Proteomes" id="UP001634007">
    <property type="component" value="Unassembled WGS sequence"/>
</dbReference>
<name>A0ABD3KSW7_EUCGL</name>
<gene>
    <name evidence="2" type="ORF">ACJRO7_017961</name>
    <name evidence="3" type="ORF">ACJRO7_017963</name>
</gene>
<keyword evidence="4" id="KW-1185">Reference proteome</keyword>
<reference evidence="3 4" key="1">
    <citation type="submission" date="2024-11" db="EMBL/GenBank/DDBJ databases">
        <title>Chromosome-level genome assembly of Eucalyptus globulus Labill. provides insights into its genome evolution.</title>
        <authorList>
            <person name="Li X."/>
        </authorList>
    </citation>
    <scope>NUCLEOTIDE SEQUENCE [LARGE SCALE GENOMIC DNA]</scope>
    <source>
        <strain evidence="3">CL2024</strain>
        <tissue evidence="3">Fresh tender leaves</tissue>
    </source>
</reference>
<feature type="compositionally biased region" description="Polar residues" evidence="1">
    <location>
        <begin position="81"/>
        <end position="105"/>
    </location>
</feature>
<dbReference type="InterPro" id="IPR026971">
    <property type="entry name" value="CND1/NCAPD3"/>
</dbReference>
<dbReference type="EMBL" id="JBJKBG010000004">
    <property type="protein sequence ID" value="KAL3742573.1"/>
    <property type="molecule type" value="Genomic_DNA"/>
</dbReference>
<feature type="region of interest" description="Disordered" evidence="1">
    <location>
        <begin position="135"/>
        <end position="182"/>
    </location>
</feature>
<dbReference type="PANTHER" id="PTHR14222">
    <property type="entry name" value="CONDENSIN"/>
    <property type="match status" value="1"/>
</dbReference>
<dbReference type="PANTHER" id="PTHR14222:SF1">
    <property type="entry name" value="CONDENSIN-2 COMPLEX SUBUNIT D3"/>
    <property type="match status" value="1"/>
</dbReference>
<comment type="caution">
    <text evidence="3">The sequence shown here is derived from an EMBL/GenBank/DDBJ whole genome shotgun (WGS) entry which is preliminary data.</text>
</comment>
<sequence>MRKSLIQNTIPIFIELNSPLIDSLMDCLRLLLKDYKNEIYEILVAHKQLQRELLYDMQKHESAKARLEAAESIAVMGKSWNNHMPQASNAPSGVSRQNKSSNELQSNSRVASALANAAAEATSWSVLREVNRGTSTPALSSLKVPKVKSCNGPTGSGGAPSNRPREVLESLRRQPFGSDDEG</sequence>
<evidence type="ECO:0000256" key="1">
    <source>
        <dbReference type="SAM" id="MobiDB-lite"/>
    </source>
</evidence>
<proteinExistence type="predicted"/>